<comment type="caution">
    <text evidence="1">The sequence shown here is derived from an EMBL/GenBank/DDBJ whole genome shotgun (WGS) entry which is preliminary data.</text>
</comment>
<protein>
    <submittedName>
        <fullName evidence="1">Uncharacterized protein</fullName>
    </submittedName>
</protein>
<feature type="non-terminal residue" evidence="1">
    <location>
        <position position="1"/>
    </location>
</feature>
<name>A0AAV1QND0_9ROSI</name>
<keyword evidence="2" id="KW-1185">Reference proteome</keyword>
<evidence type="ECO:0000313" key="2">
    <source>
        <dbReference type="Proteomes" id="UP001314170"/>
    </source>
</evidence>
<dbReference type="EMBL" id="CAWUPB010000011">
    <property type="protein sequence ID" value="CAK7322448.1"/>
    <property type="molecule type" value="Genomic_DNA"/>
</dbReference>
<sequence length="150" mass="15828">SRLLVGWMVLASLLVGSLLAVGWLTFTIGASRLHCFGASGLLVPTNKTQKAYWPAAWPIGLLACGRPAANGIGAQASRPAGGQRAQASRPTGLRAQANRPIVGRLTSGHYPLMLGSSDAEVASSTHPKLGPTIDTSCCWLFIKHISERER</sequence>
<dbReference type="AlphaFoldDB" id="A0AAV1QND0"/>
<proteinExistence type="predicted"/>
<organism evidence="1 2">
    <name type="scientific">Dovyalis caffra</name>
    <dbReference type="NCBI Taxonomy" id="77055"/>
    <lineage>
        <taxon>Eukaryota</taxon>
        <taxon>Viridiplantae</taxon>
        <taxon>Streptophyta</taxon>
        <taxon>Embryophyta</taxon>
        <taxon>Tracheophyta</taxon>
        <taxon>Spermatophyta</taxon>
        <taxon>Magnoliopsida</taxon>
        <taxon>eudicotyledons</taxon>
        <taxon>Gunneridae</taxon>
        <taxon>Pentapetalae</taxon>
        <taxon>rosids</taxon>
        <taxon>fabids</taxon>
        <taxon>Malpighiales</taxon>
        <taxon>Salicaceae</taxon>
        <taxon>Flacourtieae</taxon>
        <taxon>Dovyalis</taxon>
    </lineage>
</organism>
<reference evidence="1 2" key="1">
    <citation type="submission" date="2024-01" db="EMBL/GenBank/DDBJ databases">
        <authorList>
            <person name="Waweru B."/>
        </authorList>
    </citation>
    <scope>NUCLEOTIDE SEQUENCE [LARGE SCALE GENOMIC DNA]</scope>
</reference>
<gene>
    <name evidence="1" type="ORF">DCAF_LOCUS57</name>
</gene>
<dbReference type="Proteomes" id="UP001314170">
    <property type="component" value="Unassembled WGS sequence"/>
</dbReference>
<accession>A0AAV1QND0</accession>
<evidence type="ECO:0000313" key="1">
    <source>
        <dbReference type="EMBL" id="CAK7322448.1"/>
    </source>
</evidence>